<dbReference type="AlphaFoldDB" id="A0AAW0JG85"/>
<evidence type="ECO:0000313" key="8">
    <source>
        <dbReference type="EMBL" id="KAK7825864.1"/>
    </source>
</evidence>
<dbReference type="Proteomes" id="UP001488838">
    <property type="component" value="Unassembled WGS sequence"/>
</dbReference>
<evidence type="ECO:0000256" key="1">
    <source>
        <dbReference type="ARBA" id="ARBA00004173"/>
    </source>
</evidence>
<keyword evidence="4" id="KW-0689">Ribosomal protein</keyword>
<protein>
    <recommendedName>
        <fullName evidence="7">Large ribosomal subunit protein mL40</fullName>
    </recommendedName>
</protein>
<accession>A0AAW0JG85</accession>
<proteinExistence type="inferred from homology"/>
<evidence type="ECO:0000256" key="6">
    <source>
        <dbReference type="ARBA" id="ARBA00023274"/>
    </source>
</evidence>
<keyword evidence="9" id="KW-1185">Reference proteome</keyword>
<comment type="subcellular location">
    <subcellularLocation>
        <location evidence="1">Mitochondrion</location>
    </subcellularLocation>
</comment>
<sequence>MATAGMLCSAQALRSRSWIPGIFQTKTRHTHQRASLLSFWEPIPMRTTKEEEGFENWKKATQELIPIEDFITPVRFLDKSRQRLQEEHSSEESEQRALLLKRWAL</sequence>
<dbReference type="EMBL" id="JBBHLL010000037">
    <property type="protein sequence ID" value="KAK7825864.1"/>
    <property type="molecule type" value="Genomic_DNA"/>
</dbReference>
<comment type="caution">
    <text evidence="8">The sequence shown here is derived from an EMBL/GenBank/DDBJ whole genome shotgun (WGS) entry which is preliminary data.</text>
</comment>
<keyword evidence="5" id="KW-0496">Mitochondrion</keyword>
<organism evidence="8 9">
    <name type="scientific">Myodes glareolus</name>
    <name type="common">Bank vole</name>
    <name type="synonym">Clethrionomys glareolus</name>
    <dbReference type="NCBI Taxonomy" id="447135"/>
    <lineage>
        <taxon>Eukaryota</taxon>
        <taxon>Metazoa</taxon>
        <taxon>Chordata</taxon>
        <taxon>Craniata</taxon>
        <taxon>Vertebrata</taxon>
        <taxon>Euteleostomi</taxon>
        <taxon>Mammalia</taxon>
        <taxon>Eutheria</taxon>
        <taxon>Euarchontoglires</taxon>
        <taxon>Glires</taxon>
        <taxon>Rodentia</taxon>
        <taxon>Myomorpha</taxon>
        <taxon>Muroidea</taxon>
        <taxon>Cricetidae</taxon>
        <taxon>Arvicolinae</taxon>
        <taxon>Myodes</taxon>
    </lineage>
</organism>
<keyword evidence="3" id="KW-0809">Transit peptide</keyword>
<dbReference type="InterPro" id="IPR019192">
    <property type="entry name" value="Ribosomal_mL40"/>
</dbReference>
<dbReference type="InterPro" id="IPR039145">
    <property type="entry name" value="Ribosomal_mL40_metazoa/plant"/>
</dbReference>
<gene>
    <name evidence="8" type="ORF">U0070_008620</name>
</gene>
<dbReference type="PANTHER" id="PTHR13359:SF2">
    <property type="entry name" value="LARGE RIBOSOMAL SUBUNIT PROTEIN ML40"/>
    <property type="match status" value="1"/>
</dbReference>
<evidence type="ECO:0000256" key="7">
    <source>
        <dbReference type="ARBA" id="ARBA00035192"/>
    </source>
</evidence>
<dbReference type="PANTHER" id="PTHR13359">
    <property type="entry name" value="39S RIBOSOMAL PROTEIN L40, MITOCHONDRIAL"/>
    <property type="match status" value="1"/>
</dbReference>
<evidence type="ECO:0000256" key="4">
    <source>
        <dbReference type="ARBA" id="ARBA00022980"/>
    </source>
</evidence>
<evidence type="ECO:0000256" key="2">
    <source>
        <dbReference type="ARBA" id="ARBA00009360"/>
    </source>
</evidence>
<evidence type="ECO:0000256" key="5">
    <source>
        <dbReference type="ARBA" id="ARBA00023128"/>
    </source>
</evidence>
<dbReference type="Gene3D" id="6.10.250.3440">
    <property type="match status" value="1"/>
</dbReference>
<dbReference type="GO" id="GO:0005762">
    <property type="term" value="C:mitochondrial large ribosomal subunit"/>
    <property type="evidence" value="ECO:0007669"/>
    <property type="project" value="InterPro"/>
</dbReference>
<reference evidence="8 9" key="1">
    <citation type="journal article" date="2023" name="bioRxiv">
        <title>Conserved and derived expression patterns and positive selection on dental genes reveal complex evolutionary context of ever-growing rodent molars.</title>
        <authorList>
            <person name="Calamari Z.T."/>
            <person name="Song A."/>
            <person name="Cohen E."/>
            <person name="Akter M."/>
            <person name="Roy R.D."/>
            <person name="Hallikas O."/>
            <person name="Christensen M.M."/>
            <person name="Li P."/>
            <person name="Marangoni P."/>
            <person name="Jernvall J."/>
            <person name="Klein O.D."/>
        </authorList>
    </citation>
    <scope>NUCLEOTIDE SEQUENCE [LARGE SCALE GENOMIC DNA]</scope>
    <source>
        <strain evidence="8">V071</strain>
    </source>
</reference>
<comment type="similarity">
    <text evidence="2">Belongs to the mitochondrion-specific ribosomal protein mL40 family.</text>
</comment>
<keyword evidence="6" id="KW-0687">Ribonucleoprotein</keyword>
<dbReference type="Pfam" id="PF09812">
    <property type="entry name" value="MRP-L28"/>
    <property type="match status" value="1"/>
</dbReference>
<name>A0AAW0JG85_MYOGA</name>
<evidence type="ECO:0000256" key="3">
    <source>
        <dbReference type="ARBA" id="ARBA00022946"/>
    </source>
</evidence>
<evidence type="ECO:0000313" key="9">
    <source>
        <dbReference type="Proteomes" id="UP001488838"/>
    </source>
</evidence>